<keyword evidence="2" id="KW-0732">Signal</keyword>
<dbReference type="InterPro" id="IPR018642">
    <property type="entry name" value="DUF2066"/>
</dbReference>
<feature type="signal peptide" evidence="2">
    <location>
        <begin position="1"/>
        <end position="21"/>
    </location>
</feature>
<feature type="compositionally biased region" description="Pro residues" evidence="1">
    <location>
        <begin position="319"/>
        <end position="329"/>
    </location>
</feature>
<evidence type="ECO:0000313" key="3">
    <source>
        <dbReference type="EMBL" id="SUD66162.1"/>
    </source>
</evidence>
<feature type="compositionally biased region" description="Low complexity" evidence="1">
    <location>
        <begin position="330"/>
        <end position="347"/>
    </location>
</feature>
<sequence>MRLLNYLSAGCLALVSIAAQAENVAGLYQVREPLEGQGAEARAAATTKALDTLVLRLTGDPKAPQKPALAELRKDPQQIINQVGTEAGPPESVMVEFDPGSTERALRKAGLALWGSNRPSILGWWLNDSVEGSSLVGDGQTSAQSLRRAAQHRGLPLRLPLADLQEQLVANAKQLEGSDPAPLREASERYGADALLAVHALETDGKWQGKWQLWLGDKREQGSAEGADQAALADAVMLAVSNRLAPRYVTRPGASSQLQVQVQGANLQRYAELNRVLEPYGPRLQMADGKTLTYGVTANAEQLRAQLGLAKLQEVPAEQAPPVPSPATPAPATEAAAGQPATAAVAPKPFDGLRFRW</sequence>
<organism evidence="3 4">
    <name type="scientific">Pseudomonas putida</name>
    <name type="common">Arthrobacter siderocapsulatus</name>
    <dbReference type="NCBI Taxonomy" id="303"/>
    <lineage>
        <taxon>Bacteria</taxon>
        <taxon>Pseudomonadati</taxon>
        <taxon>Pseudomonadota</taxon>
        <taxon>Gammaproteobacteria</taxon>
        <taxon>Pseudomonadales</taxon>
        <taxon>Pseudomonadaceae</taxon>
        <taxon>Pseudomonas</taxon>
    </lineage>
</organism>
<evidence type="ECO:0000256" key="1">
    <source>
        <dbReference type="SAM" id="MobiDB-lite"/>
    </source>
</evidence>
<dbReference type="EMBL" id="UGUY01000001">
    <property type="protein sequence ID" value="SUD66162.1"/>
    <property type="molecule type" value="Genomic_DNA"/>
</dbReference>
<name>A0A379KDW7_PSEPU</name>
<dbReference type="Proteomes" id="UP000254602">
    <property type="component" value="Unassembled WGS sequence"/>
</dbReference>
<feature type="region of interest" description="Disordered" evidence="1">
    <location>
        <begin position="316"/>
        <end position="357"/>
    </location>
</feature>
<protein>
    <submittedName>
        <fullName evidence="3">Uncharacterized protein conserved in bacteria (DUF2066)</fullName>
    </submittedName>
</protein>
<evidence type="ECO:0000313" key="4">
    <source>
        <dbReference type="Proteomes" id="UP000254602"/>
    </source>
</evidence>
<proteinExistence type="predicted"/>
<gene>
    <name evidence="3" type="ORF">NCTC7914_00194</name>
</gene>
<feature type="chain" id="PRO_5016722778" evidence="2">
    <location>
        <begin position="22"/>
        <end position="357"/>
    </location>
</feature>
<evidence type="ECO:0000256" key="2">
    <source>
        <dbReference type="SAM" id="SignalP"/>
    </source>
</evidence>
<reference evidence="3 4" key="1">
    <citation type="submission" date="2018-06" db="EMBL/GenBank/DDBJ databases">
        <authorList>
            <consortium name="Pathogen Informatics"/>
            <person name="Doyle S."/>
        </authorList>
    </citation>
    <scope>NUCLEOTIDE SEQUENCE [LARGE SCALE GENOMIC DNA]</scope>
    <source>
        <strain evidence="3 4">NCTC7914</strain>
    </source>
</reference>
<dbReference type="Pfam" id="PF09839">
    <property type="entry name" value="DUF2066"/>
    <property type="match status" value="1"/>
</dbReference>
<dbReference type="RefSeq" id="WP_115272979.1">
    <property type="nucleotide sequence ID" value="NZ_UGUY01000001.1"/>
</dbReference>
<dbReference type="AlphaFoldDB" id="A0A379KDW7"/>
<accession>A0A379KDW7</accession>